<dbReference type="Pfam" id="PF02618">
    <property type="entry name" value="YceG"/>
    <property type="match status" value="2"/>
</dbReference>
<evidence type="ECO:0000256" key="3">
    <source>
        <dbReference type="ARBA" id="ARBA00022989"/>
    </source>
</evidence>
<feature type="transmembrane region" description="Helical" evidence="7">
    <location>
        <begin position="10"/>
        <end position="27"/>
    </location>
</feature>
<keyword evidence="5" id="KW-0456">Lyase</keyword>
<evidence type="ECO:0000256" key="1">
    <source>
        <dbReference type="ARBA" id="ARBA00022475"/>
    </source>
</evidence>
<evidence type="ECO:0000256" key="2">
    <source>
        <dbReference type="ARBA" id="ARBA00022692"/>
    </source>
</evidence>
<keyword evidence="6" id="KW-0961">Cell wall biogenesis/degradation</keyword>
<comment type="caution">
    <text evidence="8">The sequence shown here is derived from an EMBL/GenBank/DDBJ whole genome shotgun (WGS) entry which is preliminary data.</text>
</comment>
<gene>
    <name evidence="8" type="ORF">A3I23_01160</name>
</gene>
<keyword evidence="3 7" id="KW-1133">Transmembrane helix</keyword>
<dbReference type="AlphaFoldDB" id="A0A1F6Y6V2"/>
<dbReference type="Proteomes" id="UP000177693">
    <property type="component" value="Unassembled WGS sequence"/>
</dbReference>
<evidence type="ECO:0000256" key="7">
    <source>
        <dbReference type="SAM" id="Phobius"/>
    </source>
</evidence>
<evidence type="ECO:0000256" key="5">
    <source>
        <dbReference type="ARBA" id="ARBA00023239"/>
    </source>
</evidence>
<dbReference type="GO" id="GO:0071555">
    <property type="term" value="P:cell wall organization"/>
    <property type="evidence" value="ECO:0007669"/>
    <property type="project" value="UniProtKB-KW"/>
</dbReference>
<accession>A0A1F6Y6V2</accession>
<reference evidence="8 9" key="1">
    <citation type="journal article" date="2016" name="Nat. Commun.">
        <title>Thousands of microbial genomes shed light on interconnected biogeochemical processes in an aquifer system.</title>
        <authorList>
            <person name="Anantharaman K."/>
            <person name="Brown C.T."/>
            <person name="Hug L.A."/>
            <person name="Sharon I."/>
            <person name="Castelle C.J."/>
            <person name="Probst A.J."/>
            <person name="Thomas B.C."/>
            <person name="Singh A."/>
            <person name="Wilkins M.J."/>
            <person name="Karaoz U."/>
            <person name="Brodie E.L."/>
            <person name="Williams K.H."/>
            <person name="Hubbard S.S."/>
            <person name="Banfield J.F."/>
        </authorList>
    </citation>
    <scope>NUCLEOTIDE SEQUENCE [LARGE SCALE GENOMIC DNA]</scope>
</reference>
<dbReference type="PANTHER" id="PTHR30518">
    <property type="entry name" value="ENDOLYTIC MUREIN TRANSGLYCOSYLASE"/>
    <property type="match status" value="1"/>
</dbReference>
<dbReference type="EMBL" id="MFVL01000006">
    <property type="protein sequence ID" value="OGJ02097.1"/>
    <property type="molecule type" value="Genomic_DNA"/>
</dbReference>
<protein>
    <recommendedName>
        <fullName evidence="10">Endolytic murein transglycosylase</fullName>
    </recommendedName>
</protein>
<keyword evidence="2 7" id="KW-0812">Transmembrane</keyword>
<dbReference type="Gene3D" id="3.30.1490.480">
    <property type="entry name" value="Endolytic murein transglycosylase"/>
    <property type="match status" value="1"/>
</dbReference>
<evidence type="ECO:0008006" key="10">
    <source>
        <dbReference type="Google" id="ProtNLM"/>
    </source>
</evidence>
<evidence type="ECO:0000313" key="9">
    <source>
        <dbReference type="Proteomes" id="UP000177693"/>
    </source>
</evidence>
<proteinExistence type="predicted"/>
<evidence type="ECO:0000256" key="6">
    <source>
        <dbReference type="ARBA" id="ARBA00023316"/>
    </source>
</evidence>
<sequence length="298" mass="33823">MMNFFFANKVFFYTLVVIAFLVFLYVFPLSPPADFPAGIIFRVEHGSSLRSVSLKLKEENIIRSRLVFETFVILLGREKRVIEADYYFENKFPVYEVARRIGKGEHHLAPVVVTIPEGFDAVQIADAFVPKLVNFDKSKFLSEAAGLEGYLFPDTYFFQRTDTETDVIKSMRANFEKKMLSLKSDIALSGRTQREIIVMASLIEGEAKGEVDQALISGILWKRISIGMPLQVDAAFVTYKTKGLPGSPIGNPGMEALQAAIHPKSSPYLYYLHDKNGEIHYAKLFSEHRQNVEKYLKN</sequence>
<dbReference type="PANTHER" id="PTHR30518:SF2">
    <property type="entry name" value="ENDOLYTIC MUREIN TRANSGLYCOSYLASE"/>
    <property type="match status" value="1"/>
</dbReference>
<dbReference type="GO" id="GO:0016829">
    <property type="term" value="F:lyase activity"/>
    <property type="evidence" value="ECO:0007669"/>
    <property type="project" value="UniProtKB-KW"/>
</dbReference>
<evidence type="ECO:0000313" key="8">
    <source>
        <dbReference type="EMBL" id="OGJ02097.1"/>
    </source>
</evidence>
<keyword evidence="4 7" id="KW-0472">Membrane</keyword>
<keyword evidence="1" id="KW-1003">Cell membrane</keyword>
<name>A0A1F6Y6V2_9BACT</name>
<evidence type="ECO:0000256" key="4">
    <source>
        <dbReference type="ARBA" id="ARBA00023136"/>
    </source>
</evidence>
<dbReference type="InterPro" id="IPR003770">
    <property type="entry name" value="MLTG-like"/>
</dbReference>
<organism evidence="8 9">
    <name type="scientific">Candidatus Nomurabacteria bacterium RIFCSPLOWO2_02_FULL_40_67</name>
    <dbReference type="NCBI Taxonomy" id="1801787"/>
    <lineage>
        <taxon>Bacteria</taxon>
        <taxon>Candidatus Nomuraibacteriota</taxon>
    </lineage>
</organism>